<evidence type="ECO:0000313" key="3">
    <source>
        <dbReference type="EMBL" id="EKD29772.1"/>
    </source>
</evidence>
<sequence length="83" mass="9730">MMHWYGYNGYEPFGGSFTFLGPILMVLFWVAVIVLIVYLVRGDLWVSHKLKQGNKTAIDILKERYAKGEIDKKEFEEIKKDLM</sequence>
<proteinExistence type="predicted"/>
<evidence type="ECO:0000256" key="1">
    <source>
        <dbReference type="SAM" id="Phobius"/>
    </source>
</evidence>
<comment type="caution">
    <text evidence="3">The sequence shown here is derived from an EMBL/GenBank/DDBJ whole genome shotgun (WGS) entry which is preliminary data.</text>
</comment>
<keyword evidence="1" id="KW-0812">Transmembrane</keyword>
<protein>
    <recommendedName>
        <fullName evidence="2">SHOCT domain-containing protein</fullName>
    </recommendedName>
</protein>
<keyword evidence="1" id="KW-1133">Transmembrane helix</keyword>
<name>K1XX29_9BACT</name>
<keyword evidence="1" id="KW-0472">Membrane</keyword>
<evidence type="ECO:0000259" key="2">
    <source>
        <dbReference type="Pfam" id="PF09851"/>
    </source>
</evidence>
<dbReference type="AlphaFoldDB" id="K1XX29"/>
<dbReference type="Pfam" id="PF09851">
    <property type="entry name" value="SHOCT"/>
    <property type="match status" value="1"/>
</dbReference>
<reference evidence="3" key="1">
    <citation type="journal article" date="2012" name="Science">
        <title>Fermentation, hydrogen, and sulfur metabolism in multiple uncultivated bacterial phyla.</title>
        <authorList>
            <person name="Wrighton K.C."/>
            <person name="Thomas B.C."/>
            <person name="Sharon I."/>
            <person name="Miller C.S."/>
            <person name="Castelle C.J."/>
            <person name="VerBerkmoes N.C."/>
            <person name="Wilkins M.J."/>
            <person name="Hettich R.L."/>
            <person name="Lipton M.S."/>
            <person name="Williams K.H."/>
            <person name="Long P.E."/>
            <person name="Banfield J.F."/>
        </authorList>
    </citation>
    <scope>NUCLEOTIDE SEQUENCE [LARGE SCALE GENOMIC DNA]</scope>
</reference>
<feature type="transmembrane region" description="Helical" evidence="1">
    <location>
        <begin position="20"/>
        <end position="40"/>
    </location>
</feature>
<dbReference type="InterPro" id="IPR018649">
    <property type="entry name" value="SHOCT"/>
</dbReference>
<gene>
    <name evidence="3" type="ORF">ACD_78C00275G0003</name>
</gene>
<organism evidence="3">
    <name type="scientific">uncultured bacterium</name>
    <name type="common">gcode 4</name>
    <dbReference type="NCBI Taxonomy" id="1234023"/>
    <lineage>
        <taxon>Bacteria</taxon>
        <taxon>environmental samples</taxon>
    </lineage>
</organism>
<dbReference type="EMBL" id="AMFJ01034275">
    <property type="protein sequence ID" value="EKD29772.1"/>
    <property type="molecule type" value="Genomic_DNA"/>
</dbReference>
<feature type="domain" description="SHOCT" evidence="2">
    <location>
        <begin position="56"/>
        <end position="83"/>
    </location>
</feature>
<accession>K1XX29</accession>